<dbReference type="InterPro" id="IPR036388">
    <property type="entry name" value="WH-like_DNA-bd_sf"/>
</dbReference>
<accession>A0AAV0B3C2</accession>
<evidence type="ECO:0000313" key="3">
    <source>
        <dbReference type="Proteomes" id="UP001153365"/>
    </source>
</evidence>
<keyword evidence="3" id="KW-1185">Reference proteome</keyword>
<dbReference type="Gene3D" id="1.10.10.10">
    <property type="entry name" value="Winged helix-like DNA-binding domain superfamily/Winged helix DNA-binding domain"/>
    <property type="match status" value="1"/>
</dbReference>
<evidence type="ECO:0000256" key="1">
    <source>
        <dbReference type="SAM" id="MobiDB-lite"/>
    </source>
</evidence>
<proteinExistence type="predicted"/>
<organism evidence="2 3">
    <name type="scientific">Phakopsora pachyrhizi</name>
    <name type="common">Asian soybean rust disease fungus</name>
    <dbReference type="NCBI Taxonomy" id="170000"/>
    <lineage>
        <taxon>Eukaryota</taxon>
        <taxon>Fungi</taxon>
        <taxon>Dikarya</taxon>
        <taxon>Basidiomycota</taxon>
        <taxon>Pucciniomycotina</taxon>
        <taxon>Pucciniomycetes</taxon>
        <taxon>Pucciniales</taxon>
        <taxon>Phakopsoraceae</taxon>
        <taxon>Phakopsora</taxon>
    </lineage>
</organism>
<dbReference type="EMBL" id="CALTRL010002611">
    <property type="protein sequence ID" value="CAH7676181.1"/>
    <property type="molecule type" value="Genomic_DNA"/>
</dbReference>
<sequence length="157" mass="17253">MKFTEISKRTSVPRSTIQDIFHRFNVRGSVETAPKSGRPQKLLDWDIRQLTQMATTERQSWLSNLSDGLTSVVSGRKVQRSLHSLGFRAATGRSNRRNGLGQGGNRLGQAVIIAGPTKASIDASASQRRMKLWEGKRQAGGLREDSGYAGRRDGKGS</sequence>
<feature type="region of interest" description="Disordered" evidence="1">
    <location>
        <begin position="120"/>
        <end position="157"/>
    </location>
</feature>
<name>A0AAV0B3C2_PHAPC</name>
<evidence type="ECO:0000313" key="2">
    <source>
        <dbReference type="EMBL" id="CAH7676181.1"/>
    </source>
</evidence>
<gene>
    <name evidence="2" type="ORF">PPACK8108_LOCUS11290</name>
</gene>
<dbReference type="Proteomes" id="UP001153365">
    <property type="component" value="Unassembled WGS sequence"/>
</dbReference>
<dbReference type="AlphaFoldDB" id="A0AAV0B3C2"/>
<comment type="caution">
    <text evidence="2">The sequence shown here is derived from an EMBL/GenBank/DDBJ whole genome shotgun (WGS) entry which is preliminary data.</text>
</comment>
<reference evidence="2" key="1">
    <citation type="submission" date="2022-06" db="EMBL/GenBank/DDBJ databases">
        <authorList>
            <consortium name="SYNGENTA / RWTH Aachen University"/>
        </authorList>
    </citation>
    <scope>NUCLEOTIDE SEQUENCE</scope>
</reference>
<feature type="compositionally biased region" description="Basic and acidic residues" evidence="1">
    <location>
        <begin position="131"/>
        <end position="157"/>
    </location>
</feature>
<protein>
    <submittedName>
        <fullName evidence="2">Uncharacterized protein</fullName>
    </submittedName>
</protein>